<dbReference type="EMBL" id="CP001390">
    <property type="protein sequence ID" value="ACM21075.1"/>
    <property type="molecule type" value="Genomic_DNA"/>
</dbReference>
<dbReference type="Proteomes" id="UP000007721">
    <property type="component" value="Chromosome"/>
</dbReference>
<keyword evidence="1" id="KW-1133">Transmembrane helix</keyword>
<keyword evidence="1" id="KW-0472">Membrane</keyword>
<evidence type="ECO:0000313" key="2">
    <source>
        <dbReference type="EMBL" id="ACM21075.1"/>
    </source>
</evidence>
<dbReference type="OrthoDB" id="5985723at2"/>
<evidence type="ECO:0000256" key="1">
    <source>
        <dbReference type="SAM" id="Phobius"/>
    </source>
</evidence>
<accession>B9M1J3</accession>
<feature type="transmembrane region" description="Helical" evidence="1">
    <location>
        <begin position="177"/>
        <end position="200"/>
    </location>
</feature>
<reference evidence="2 3" key="1">
    <citation type="submission" date="2009-01" db="EMBL/GenBank/DDBJ databases">
        <title>Complete sequence of Geobacter sp. FRC-32.</title>
        <authorList>
            <consortium name="US DOE Joint Genome Institute"/>
            <person name="Lucas S."/>
            <person name="Copeland A."/>
            <person name="Lapidus A."/>
            <person name="Glavina del Rio T."/>
            <person name="Dalin E."/>
            <person name="Tice H."/>
            <person name="Bruce D."/>
            <person name="Goodwin L."/>
            <person name="Pitluck S."/>
            <person name="Saunders E."/>
            <person name="Brettin T."/>
            <person name="Detter J.C."/>
            <person name="Han C."/>
            <person name="Larimer F."/>
            <person name="Land M."/>
            <person name="Hauser L."/>
            <person name="Kyrpides N."/>
            <person name="Ovchinnikova G."/>
            <person name="Kostka J."/>
            <person name="Richardson P."/>
        </authorList>
    </citation>
    <scope>NUCLEOTIDE SEQUENCE [LARGE SCALE GENOMIC DNA]</scope>
    <source>
        <strain evidence="3">DSM 22248 / JCM 15807 / FRC-32</strain>
    </source>
</reference>
<feature type="transmembrane region" description="Helical" evidence="1">
    <location>
        <begin position="243"/>
        <end position="263"/>
    </location>
</feature>
<proteinExistence type="predicted"/>
<organism evidence="2 3">
    <name type="scientific">Geotalea daltonii (strain DSM 22248 / JCM 15807 / FRC-32)</name>
    <name type="common">Geobacter daltonii</name>
    <dbReference type="NCBI Taxonomy" id="316067"/>
    <lineage>
        <taxon>Bacteria</taxon>
        <taxon>Pseudomonadati</taxon>
        <taxon>Thermodesulfobacteriota</taxon>
        <taxon>Desulfuromonadia</taxon>
        <taxon>Geobacterales</taxon>
        <taxon>Geobacteraceae</taxon>
        <taxon>Geotalea</taxon>
    </lineage>
</organism>
<keyword evidence="3" id="KW-1185">Reference proteome</keyword>
<protein>
    <submittedName>
        <fullName evidence="2">Uncharacterized protein</fullName>
    </submittedName>
</protein>
<name>B9M1J3_GEODF</name>
<feature type="transmembrane region" description="Helical" evidence="1">
    <location>
        <begin position="52"/>
        <end position="74"/>
    </location>
</feature>
<keyword evidence="1" id="KW-0812">Transmembrane</keyword>
<feature type="transmembrane region" description="Helical" evidence="1">
    <location>
        <begin position="21"/>
        <end position="46"/>
    </location>
</feature>
<dbReference type="AlphaFoldDB" id="B9M1J3"/>
<evidence type="ECO:0000313" key="3">
    <source>
        <dbReference type="Proteomes" id="UP000007721"/>
    </source>
</evidence>
<sequence length="276" mass="29091">MPNLTKHKINFTERFKRRHALRFHMSLILLATFSSGLLATKLMLVLDMTNVMWRYPLAVVFAYGVFFASVKIWLHYISPSAAAKKAHDSHVDAVDLLPDLPISGGGSPNITPAFEGGGGEFSGAGASGTFEVDGLLADTGSSPIMDGGVDTGSGIGNVVGDAAGDVVGAALGDEGGCLVAVILGVLAAMLAVLVGTGAYLVYEAPFILSEAAFEFILAASLLRGTKRMNSGDWWGSVFKTTSIPFLATLALAFLAGYLMHRYFPGVTKISELVLLW</sequence>
<gene>
    <name evidence="2" type="ordered locus">Geob_2725</name>
</gene>
<dbReference type="RefSeq" id="WP_012647803.1">
    <property type="nucleotide sequence ID" value="NC_011979.1"/>
</dbReference>
<dbReference type="KEGG" id="geo:Geob_2725"/>
<dbReference type="HOGENOM" id="CLU_093864_0_0_7"/>
<dbReference type="STRING" id="316067.Geob_2725"/>